<protein>
    <submittedName>
        <fullName evidence="2">Uncharacterized protein</fullName>
    </submittedName>
</protein>
<evidence type="ECO:0000256" key="1">
    <source>
        <dbReference type="SAM" id="SignalP"/>
    </source>
</evidence>
<sequence>MKKTFFIVCSLIFGLILSSFTGISAEEQTKYFGVGDTQVSKVEGQTYKVSTKGKKQDEGFVFTPKNIKPGSQITTQLELKGKGEVIIRVSETNAKGKFIKESIGEPIKLTDEWQNVQHNLMLSPETAEIDVMVLTNRKQQATFQFKNVQIKNHESPTL</sequence>
<dbReference type="RefSeq" id="WP_153729366.1">
    <property type="nucleotide sequence ID" value="NZ_WJNH01000009.1"/>
</dbReference>
<accession>A0A6G1X937</accession>
<dbReference type="EMBL" id="WJNH01000009">
    <property type="protein sequence ID" value="MRG87484.1"/>
    <property type="molecule type" value="Genomic_DNA"/>
</dbReference>
<reference evidence="2 3" key="1">
    <citation type="submission" date="2019-11" db="EMBL/GenBank/DDBJ databases">
        <authorList>
            <person name="Li J."/>
        </authorList>
    </citation>
    <scope>NUCLEOTIDE SEQUENCE [LARGE SCALE GENOMIC DNA]</scope>
    <source>
        <strain evidence="2 3">J4</strain>
    </source>
</reference>
<name>A0A6G1X937_9BACI</name>
<feature type="signal peptide" evidence="1">
    <location>
        <begin position="1"/>
        <end position="24"/>
    </location>
</feature>
<evidence type="ECO:0000313" key="2">
    <source>
        <dbReference type="EMBL" id="MRG87484.1"/>
    </source>
</evidence>
<dbReference type="Gene3D" id="2.60.120.260">
    <property type="entry name" value="Galactose-binding domain-like"/>
    <property type="match status" value="1"/>
</dbReference>
<dbReference type="OrthoDB" id="2966737at2"/>
<keyword evidence="3" id="KW-1185">Reference proteome</keyword>
<gene>
    <name evidence="2" type="ORF">GH754_14415</name>
</gene>
<dbReference type="Proteomes" id="UP000480185">
    <property type="component" value="Unassembled WGS sequence"/>
</dbReference>
<organism evidence="2 3">
    <name type="scientific">Salinibacillus xinjiangensis</name>
    <dbReference type="NCBI Taxonomy" id="1229268"/>
    <lineage>
        <taxon>Bacteria</taxon>
        <taxon>Bacillati</taxon>
        <taxon>Bacillota</taxon>
        <taxon>Bacilli</taxon>
        <taxon>Bacillales</taxon>
        <taxon>Bacillaceae</taxon>
        <taxon>Salinibacillus</taxon>
    </lineage>
</organism>
<dbReference type="AlphaFoldDB" id="A0A6G1X937"/>
<keyword evidence="1" id="KW-0732">Signal</keyword>
<comment type="caution">
    <text evidence="2">The sequence shown here is derived from an EMBL/GenBank/DDBJ whole genome shotgun (WGS) entry which is preliminary data.</text>
</comment>
<evidence type="ECO:0000313" key="3">
    <source>
        <dbReference type="Proteomes" id="UP000480185"/>
    </source>
</evidence>
<proteinExistence type="predicted"/>
<feature type="chain" id="PRO_5038451293" evidence="1">
    <location>
        <begin position="25"/>
        <end position="158"/>
    </location>
</feature>